<evidence type="ECO:0000259" key="3">
    <source>
        <dbReference type="SMART" id="SM01010"/>
    </source>
</evidence>
<sequence>MGNTNVREGGGQHPQGGGVGGVGGAGQRGAHYGVPPPGGHGGHQHQQGPQMRDQGRLGHAPSTESMSQSPSESPGSAARSPLMFTPQVPMVPIPKGDELRLGGYAPAQRMQQAYYETSLYGDSEKGVATMIAWSHGGAQVGVIGSWDNWQTRQQLQRSGRDFTLIKVLQPGVYQYKFWVDGQWRYDPNLPAVSDETNNVNNVLDVQDYVPENLDSVAGFDPPRSPESSYNDPLPGPEDFAKEPPTVPPHLHLTLLNVPQQSETSASLPRPQHVILNHLYVEKEKTNRSVLVLGTTNRFRSKYVTTVLYKPLMM</sequence>
<feature type="compositionally biased region" description="Low complexity" evidence="2">
    <location>
        <begin position="60"/>
        <end position="78"/>
    </location>
</feature>
<dbReference type="Gene3D" id="2.60.40.10">
    <property type="entry name" value="Immunoglobulins"/>
    <property type="match status" value="1"/>
</dbReference>
<dbReference type="SMART" id="SM01010">
    <property type="entry name" value="AMPKBI"/>
    <property type="match status" value="1"/>
</dbReference>
<evidence type="ECO:0000313" key="5">
    <source>
        <dbReference type="Proteomes" id="UP000822688"/>
    </source>
</evidence>
<dbReference type="InterPro" id="IPR037256">
    <property type="entry name" value="ASC_dom_sf"/>
</dbReference>
<organism evidence="4 5">
    <name type="scientific">Ceratodon purpureus</name>
    <name type="common">Fire moss</name>
    <name type="synonym">Dicranum purpureum</name>
    <dbReference type="NCBI Taxonomy" id="3225"/>
    <lineage>
        <taxon>Eukaryota</taxon>
        <taxon>Viridiplantae</taxon>
        <taxon>Streptophyta</taxon>
        <taxon>Embryophyta</taxon>
        <taxon>Bryophyta</taxon>
        <taxon>Bryophytina</taxon>
        <taxon>Bryopsida</taxon>
        <taxon>Dicranidae</taxon>
        <taxon>Pseudoditrichales</taxon>
        <taxon>Ditrichaceae</taxon>
        <taxon>Ceratodon</taxon>
    </lineage>
</organism>
<evidence type="ECO:0000313" key="4">
    <source>
        <dbReference type="EMBL" id="KAG0589687.1"/>
    </source>
</evidence>
<name>A0A8T0J2B5_CERPU</name>
<feature type="region of interest" description="Disordered" evidence="2">
    <location>
        <begin position="217"/>
        <end position="241"/>
    </location>
</feature>
<dbReference type="Gene3D" id="6.20.250.60">
    <property type="match status" value="1"/>
</dbReference>
<proteinExistence type="inferred from homology"/>
<dbReference type="GO" id="GO:0005737">
    <property type="term" value="C:cytoplasm"/>
    <property type="evidence" value="ECO:0007669"/>
    <property type="project" value="UniProtKB-ARBA"/>
</dbReference>
<dbReference type="PANTHER" id="PTHR46316:SF2">
    <property type="entry name" value="SNF1-RELATED PROTEIN KINASE REGULATORY SUBUNIT BETA-2"/>
    <property type="match status" value="1"/>
</dbReference>
<dbReference type="InterPro" id="IPR043554">
    <property type="entry name" value="KINB"/>
</dbReference>
<dbReference type="Pfam" id="PF04739">
    <property type="entry name" value="AMPKBI"/>
    <property type="match status" value="1"/>
</dbReference>
<dbReference type="InterPro" id="IPR013783">
    <property type="entry name" value="Ig-like_fold"/>
</dbReference>
<evidence type="ECO:0000256" key="2">
    <source>
        <dbReference type="SAM" id="MobiDB-lite"/>
    </source>
</evidence>
<dbReference type="CDD" id="cd02859">
    <property type="entry name" value="E_set_AMPKbeta_like_N"/>
    <property type="match status" value="1"/>
</dbReference>
<keyword evidence="5" id="KW-1185">Reference proteome</keyword>
<protein>
    <recommendedName>
        <fullName evidence="3">Association with the SNF1 complex (ASC) domain-containing protein</fullName>
    </recommendedName>
</protein>
<dbReference type="SUPFAM" id="SSF160219">
    <property type="entry name" value="AMPKBI-like"/>
    <property type="match status" value="1"/>
</dbReference>
<feature type="region of interest" description="Disordered" evidence="2">
    <location>
        <begin position="1"/>
        <end position="94"/>
    </location>
</feature>
<feature type="compositionally biased region" description="Gly residues" evidence="2">
    <location>
        <begin position="8"/>
        <end position="27"/>
    </location>
</feature>
<dbReference type="PANTHER" id="PTHR46316">
    <property type="entry name" value="SNF1-RELATED PROTEIN KINASE REGULATORY SUBUNIT BETA-1"/>
    <property type="match status" value="1"/>
</dbReference>
<comment type="caution">
    <text evidence="4">The sequence shown here is derived from an EMBL/GenBank/DDBJ whole genome shotgun (WGS) entry which is preliminary data.</text>
</comment>
<dbReference type="EMBL" id="CM026421">
    <property type="protein sequence ID" value="KAG0589687.1"/>
    <property type="molecule type" value="Genomic_DNA"/>
</dbReference>
<feature type="domain" description="Association with the SNF1 complex (ASC)" evidence="3">
    <location>
        <begin position="222"/>
        <end position="311"/>
    </location>
</feature>
<comment type="similarity">
    <text evidence="1">Belongs to the 5'-AMP-activated protein kinase beta subunit family.</text>
</comment>
<dbReference type="EMBL" id="CM026421">
    <property type="protein sequence ID" value="KAG0589688.1"/>
    <property type="molecule type" value="Genomic_DNA"/>
</dbReference>
<dbReference type="SUPFAM" id="SSF81296">
    <property type="entry name" value="E set domains"/>
    <property type="match status" value="1"/>
</dbReference>
<dbReference type="Proteomes" id="UP000822688">
    <property type="component" value="Chromosome 1"/>
</dbReference>
<dbReference type="InterPro" id="IPR006828">
    <property type="entry name" value="ASC_dom"/>
</dbReference>
<accession>A0A8T0J2B5</accession>
<dbReference type="InterPro" id="IPR032640">
    <property type="entry name" value="AMPK1_CBM"/>
</dbReference>
<reference evidence="4" key="1">
    <citation type="submission" date="2020-06" db="EMBL/GenBank/DDBJ databases">
        <title>WGS assembly of Ceratodon purpureus strain R40.</title>
        <authorList>
            <person name="Carey S.B."/>
            <person name="Jenkins J."/>
            <person name="Shu S."/>
            <person name="Lovell J.T."/>
            <person name="Sreedasyam A."/>
            <person name="Maumus F."/>
            <person name="Tiley G.P."/>
            <person name="Fernandez-Pozo N."/>
            <person name="Barry K."/>
            <person name="Chen C."/>
            <person name="Wang M."/>
            <person name="Lipzen A."/>
            <person name="Daum C."/>
            <person name="Saski C.A."/>
            <person name="Payton A.C."/>
            <person name="Mcbreen J.C."/>
            <person name="Conrad R.E."/>
            <person name="Kollar L.M."/>
            <person name="Olsson S."/>
            <person name="Huttunen S."/>
            <person name="Landis J.B."/>
            <person name="Wickett N.J."/>
            <person name="Johnson M.G."/>
            <person name="Rensing S.A."/>
            <person name="Grimwood J."/>
            <person name="Schmutz J."/>
            <person name="Mcdaniel S.F."/>
        </authorList>
    </citation>
    <scope>NUCLEOTIDE SEQUENCE</scope>
    <source>
        <strain evidence="4">R40</strain>
    </source>
</reference>
<gene>
    <name evidence="4" type="ORF">KC19_1G039800</name>
</gene>
<dbReference type="AlphaFoldDB" id="A0A8T0J2B5"/>
<dbReference type="InterPro" id="IPR014756">
    <property type="entry name" value="Ig_E-set"/>
</dbReference>
<evidence type="ECO:0000256" key="1">
    <source>
        <dbReference type="ARBA" id="ARBA00010926"/>
    </source>
</evidence>
<dbReference type="Pfam" id="PF16561">
    <property type="entry name" value="AMPK1_CBM"/>
    <property type="match status" value="1"/>
</dbReference>